<name>A0A953IBY4_SYMTR</name>
<dbReference type="PANTHER" id="PTHR43657">
    <property type="entry name" value="TRYPTOPHAN RNA-BINDING ATTENUATOR PROTEIN-LIKE PROTEIN"/>
    <property type="match status" value="1"/>
</dbReference>
<dbReference type="InterPro" id="IPR016031">
    <property type="entry name" value="Trp_RNA-bd_attenuator-like_dom"/>
</dbReference>
<dbReference type="EMBL" id="PIUK01000285">
    <property type="protein sequence ID" value="MBY6277934.1"/>
    <property type="molecule type" value="Genomic_DNA"/>
</dbReference>
<dbReference type="Gene3D" id="3.60.160.10">
    <property type="entry name" value="Mitochondrial biogenesis AIM24"/>
    <property type="match status" value="1"/>
</dbReference>
<dbReference type="InterPro" id="IPR036983">
    <property type="entry name" value="AIM24_sf"/>
</dbReference>
<dbReference type="Proteomes" id="UP000732377">
    <property type="component" value="Unassembled WGS sequence"/>
</dbReference>
<gene>
    <name evidence="1" type="ORF">CWE10_17410</name>
</gene>
<sequence>MRCEIRYQPSYSLAVVYLGPGEEVQAEPGAMVAMSSTVELETEVKGGFLGALGRSVLGGESFFTSRYRARGGPGELALAPTLPGDIGYVELRGETFYLKSGAYLAADPDLAVDSRWGGARGFFGSGGLFLLRVQGTGGLLFTAYGALHEKELAPGERYRVDTGHVVGFSEGLNFAVRKAARGWFSTLASGEGLVCEFTGPGRVYLQTRSEEALVNWMVAQLPSKGD</sequence>
<protein>
    <submittedName>
        <fullName evidence="1">TIGR00266 family protein</fullName>
    </submittedName>
</protein>
<dbReference type="Pfam" id="PF01987">
    <property type="entry name" value="AIM24"/>
    <property type="match status" value="1"/>
</dbReference>
<evidence type="ECO:0000313" key="2">
    <source>
        <dbReference type="Proteomes" id="UP000732377"/>
    </source>
</evidence>
<organism evidence="1 2">
    <name type="scientific">Symbiobacterium thermophilum</name>
    <dbReference type="NCBI Taxonomy" id="2734"/>
    <lineage>
        <taxon>Bacteria</taxon>
        <taxon>Bacillati</taxon>
        <taxon>Bacillota</taxon>
        <taxon>Clostridia</taxon>
        <taxon>Eubacteriales</taxon>
        <taxon>Symbiobacteriaceae</taxon>
        <taxon>Symbiobacterium</taxon>
    </lineage>
</organism>
<dbReference type="NCBIfam" id="TIGR00266">
    <property type="entry name" value="TIGR00266 family protein"/>
    <property type="match status" value="1"/>
</dbReference>
<reference evidence="1" key="1">
    <citation type="submission" date="2017-11" db="EMBL/GenBank/DDBJ databases">
        <title>Three new genomes from thermophilic consortium.</title>
        <authorList>
            <person name="Quaggio R."/>
            <person name="Amgarten D."/>
            <person name="Setubal J.C."/>
        </authorList>
    </citation>
    <scope>NUCLEOTIDE SEQUENCE</scope>
    <source>
        <strain evidence="1">ZCTH01-B2</strain>
    </source>
</reference>
<accession>A0A953IBY4</accession>
<dbReference type="AlphaFoldDB" id="A0A953IBY4"/>
<dbReference type="InterPro" id="IPR002838">
    <property type="entry name" value="AIM24"/>
</dbReference>
<evidence type="ECO:0000313" key="1">
    <source>
        <dbReference type="EMBL" id="MBY6277934.1"/>
    </source>
</evidence>
<comment type="caution">
    <text evidence="1">The sequence shown here is derived from an EMBL/GenBank/DDBJ whole genome shotgun (WGS) entry which is preliminary data.</text>
</comment>
<dbReference type="SUPFAM" id="SSF51219">
    <property type="entry name" value="TRAP-like"/>
    <property type="match status" value="1"/>
</dbReference>
<dbReference type="RefSeq" id="WP_273381352.1">
    <property type="nucleotide sequence ID" value="NZ_PIUK01000285.1"/>
</dbReference>
<dbReference type="PANTHER" id="PTHR43657:SF1">
    <property type="entry name" value="ALTERED INHERITANCE OF MITOCHONDRIA PROTEIN 24, MITOCHONDRIAL"/>
    <property type="match status" value="1"/>
</dbReference>
<proteinExistence type="predicted"/>